<dbReference type="AlphaFoldDB" id="A0A8X6RRE1"/>
<evidence type="ECO:0008006" key="3">
    <source>
        <dbReference type="Google" id="ProtNLM"/>
    </source>
</evidence>
<reference evidence="1" key="1">
    <citation type="submission" date="2020-08" db="EMBL/GenBank/DDBJ databases">
        <title>Multicomponent nature underlies the extraordinary mechanical properties of spider dragline silk.</title>
        <authorList>
            <person name="Kono N."/>
            <person name="Nakamura H."/>
            <person name="Mori M."/>
            <person name="Yoshida Y."/>
            <person name="Ohtoshi R."/>
            <person name="Malay A.D."/>
            <person name="Moran D.A.P."/>
            <person name="Tomita M."/>
            <person name="Numata K."/>
            <person name="Arakawa K."/>
        </authorList>
    </citation>
    <scope>NUCLEOTIDE SEQUENCE</scope>
</reference>
<dbReference type="EMBL" id="BMAU01021199">
    <property type="protein sequence ID" value="GFX97657.1"/>
    <property type="molecule type" value="Genomic_DNA"/>
</dbReference>
<organism evidence="1 2">
    <name type="scientific">Trichonephila clavipes</name>
    <name type="common">Golden silk orbweaver</name>
    <name type="synonym">Nephila clavipes</name>
    <dbReference type="NCBI Taxonomy" id="2585209"/>
    <lineage>
        <taxon>Eukaryota</taxon>
        <taxon>Metazoa</taxon>
        <taxon>Ecdysozoa</taxon>
        <taxon>Arthropoda</taxon>
        <taxon>Chelicerata</taxon>
        <taxon>Arachnida</taxon>
        <taxon>Araneae</taxon>
        <taxon>Araneomorphae</taxon>
        <taxon>Entelegynae</taxon>
        <taxon>Araneoidea</taxon>
        <taxon>Nephilidae</taxon>
        <taxon>Trichonephila</taxon>
    </lineage>
</organism>
<evidence type="ECO:0000313" key="2">
    <source>
        <dbReference type="Proteomes" id="UP000887159"/>
    </source>
</evidence>
<protein>
    <recommendedName>
        <fullName evidence="3">Transposase</fullName>
    </recommendedName>
</protein>
<proteinExistence type="predicted"/>
<evidence type="ECO:0000313" key="1">
    <source>
        <dbReference type="EMBL" id="GFX97657.1"/>
    </source>
</evidence>
<name>A0A8X6RRE1_TRICX</name>
<accession>A0A8X6RRE1</accession>
<gene>
    <name evidence="1" type="ORF">TNCV_3065451</name>
</gene>
<dbReference type="Proteomes" id="UP000887159">
    <property type="component" value="Unassembled WGS sequence"/>
</dbReference>
<keyword evidence="2" id="KW-1185">Reference proteome</keyword>
<sequence>MPPNSVNGWVVMQYLTAENVYGTECISCRSVFQWCKDFRNGSSSIGDRSRPSQAIVSCSCRYGLSPDKLITTQEMAHDLMLQWHANHCYSNSAGRLLNIHLTAKTSRREITASSVH</sequence>
<comment type="caution">
    <text evidence="1">The sequence shown here is derived from an EMBL/GenBank/DDBJ whole genome shotgun (WGS) entry which is preliminary data.</text>
</comment>